<gene>
    <name evidence="1" type="ORF">CHC_T00007655001</name>
</gene>
<organism evidence="1 2">
    <name type="scientific">Chondrus crispus</name>
    <name type="common">Carrageen Irish moss</name>
    <name type="synonym">Polymorpha crispa</name>
    <dbReference type="NCBI Taxonomy" id="2769"/>
    <lineage>
        <taxon>Eukaryota</taxon>
        <taxon>Rhodophyta</taxon>
        <taxon>Florideophyceae</taxon>
        <taxon>Rhodymeniophycidae</taxon>
        <taxon>Gigartinales</taxon>
        <taxon>Gigartinaceae</taxon>
        <taxon>Chondrus</taxon>
    </lineage>
</organism>
<accession>R7QU97</accession>
<keyword evidence="2" id="KW-1185">Reference proteome</keyword>
<dbReference type="Gramene" id="CDF41041">
    <property type="protein sequence ID" value="CDF41041"/>
    <property type="gene ID" value="CHC_T00007655001"/>
</dbReference>
<evidence type="ECO:0000313" key="1">
    <source>
        <dbReference type="EMBL" id="CDF41041.1"/>
    </source>
</evidence>
<name>R7QU97_CHOCR</name>
<dbReference type="GeneID" id="17319047"/>
<dbReference type="Proteomes" id="UP000012073">
    <property type="component" value="Unassembled WGS sequence"/>
</dbReference>
<evidence type="ECO:0000313" key="2">
    <source>
        <dbReference type="Proteomes" id="UP000012073"/>
    </source>
</evidence>
<dbReference type="KEGG" id="ccp:CHC_T00007655001"/>
<protein>
    <submittedName>
        <fullName evidence="1">Uncharacterized protein</fullName>
    </submittedName>
</protein>
<dbReference type="AlphaFoldDB" id="R7QU97"/>
<reference evidence="2" key="1">
    <citation type="journal article" date="2013" name="Proc. Natl. Acad. Sci. U.S.A.">
        <title>Genome structure and metabolic features in the red seaweed Chondrus crispus shed light on evolution of the Archaeplastida.</title>
        <authorList>
            <person name="Collen J."/>
            <person name="Porcel B."/>
            <person name="Carre W."/>
            <person name="Ball S.G."/>
            <person name="Chaparro C."/>
            <person name="Tonon T."/>
            <person name="Barbeyron T."/>
            <person name="Michel G."/>
            <person name="Noel B."/>
            <person name="Valentin K."/>
            <person name="Elias M."/>
            <person name="Artiguenave F."/>
            <person name="Arun A."/>
            <person name="Aury J.M."/>
            <person name="Barbosa-Neto J.F."/>
            <person name="Bothwell J.H."/>
            <person name="Bouget F.Y."/>
            <person name="Brillet L."/>
            <person name="Cabello-Hurtado F."/>
            <person name="Capella-Gutierrez S."/>
            <person name="Charrier B."/>
            <person name="Cladiere L."/>
            <person name="Cock J.M."/>
            <person name="Coelho S.M."/>
            <person name="Colleoni C."/>
            <person name="Czjzek M."/>
            <person name="Da Silva C."/>
            <person name="Delage L."/>
            <person name="Denoeud F."/>
            <person name="Deschamps P."/>
            <person name="Dittami S.M."/>
            <person name="Gabaldon T."/>
            <person name="Gachon C.M."/>
            <person name="Groisillier A."/>
            <person name="Herve C."/>
            <person name="Jabbari K."/>
            <person name="Katinka M."/>
            <person name="Kloareg B."/>
            <person name="Kowalczyk N."/>
            <person name="Labadie K."/>
            <person name="Leblanc C."/>
            <person name="Lopez P.J."/>
            <person name="McLachlan D.H."/>
            <person name="Meslet-Cladiere L."/>
            <person name="Moustafa A."/>
            <person name="Nehr Z."/>
            <person name="Nyvall Collen P."/>
            <person name="Panaud O."/>
            <person name="Partensky F."/>
            <person name="Poulain J."/>
            <person name="Rensing S.A."/>
            <person name="Rousvoal S."/>
            <person name="Samson G."/>
            <person name="Symeonidi A."/>
            <person name="Weissenbach J."/>
            <person name="Zambounis A."/>
            <person name="Wincker P."/>
            <person name="Boyen C."/>
        </authorList>
    </citation>
    <scope>NUCLEOTIDE SEQUENCE [LARGE SCALE GENOMIC DNA]</scope>
    <source>
        <strain evidence="2">cv. Stackhouse</strain>
    </source>
</reference>
<sequence>MSRGPTAGTSTFSRSRLSWSSNWPIVCRASSSCFISCRLSAICSSNKEALIFISSISASLRFTVPFAASSLVLSETICSCCSFFTPPPWP</sequence>
<dbReference type="EMBL" id="HG002301">
    <property type="protein sequence ID" value="CDF41041.1"/>
    <property type="molecule type" value="Genomic_DNA"/>
</dbReference>
<proteinExistence type="predicted"/>
<dbReference type="RefSeq" id="XP_005711335.1">
    <property type="nucleotide sequence ID" value="XM_005711278.1"/>
</dbReference>